<dbReference type="CDD" id="cd16922">
    <property type="entry name" value="HATPase_EvgS-ArcB-TorS-like"/>
    <property type="match status" value="1"/>
</dbReference>
<evidence type="ECO:0000256" key="9">
    <source>
        <dbReference type="ARBA" id="ARBA00022989"/>
    </source>
</evidence>
<dbReference type="PROSITE" id="PS50110">
    <property type="entry name" value="RESPONSE_REGULATORY"/>
    <property type="match status" value="2"/>
</dbReference>
<dbReference type="Gene3D" id="2.10.70.100">
    <property type="match status" value="1"/>
</dbReference>
<evidence type="ECO:0000313" key="18">
    <source>
        <dbReference type="EMBL" id="MCW4628510.1"/>
    </source>
</evidence>
<dbReference type="Gene3D" id="3.30.565.10">
    <property type="entry name" value="Histidine kinase-like ATPase, C-terminal domain"/>
    <property type="match status" value="1"/>
</dbReference>
<feature type="domain" description="Response regulatory" evidence="15">
    <location>
        <begin position="513"/>
        <end position="632"/>
    </location>
</feature>
<evidence type="ECO:0000259" key="16">
    <source>
        <dbReference type="PROSITE" id="PS50113"/>
    </source>
</evidence>
<dbReference type="Gene3D" id="1.10.287.130">
    <property type="match status" value="1"/>
</dbReference>
<evidence type="ECO:0000256" key="11">
    <source>
        <dbReference type="ARBA" id="ARBA00023136"/>
    </source>
</evidence>
<comment type="subcellular location">
    <subcellularLocation>
        <location evidence="2">Cell membrane</location>
        <topology evidence="2">Multi-pass membrane protein</topology>
    </subcellularLocation>
</comment>
<dbReference type="EMBL" id="JAPEUL010000004">
    <property type="protein sequence ID" value="MCW4628510.1"/>
    <property type="molecule type" value="Genomic_DNA"/>
</dbReference>
<dbReference type="InterPro" id="IPR004358">
    <property type="entry name" value="Sig_transdc_His_kin-like_C"/>
</dbReference>
<dbReference type="Proteomes" id="UP001431181">
    <property type="component" value="Unassembled WGS sequence"/>
</dbReference>
<dbReference type="InterPro" id="IPR003661">
    <property type="entry name" value="HisK_dim/P_dom"/>
</dbReference>
<keyword evidence="10" id="KW-0902">Two-component regulatory system</keyword>
<gene>
    <name evidence="18" type="ORF">ONZ52_05580</name>
</gene>
<dbReference type="PROSITE" id="PS50113">
    <property type="entry name" value="PAC"/>
    <property type="match status" value="1"/>
</dbReference>
<dbReference type="SMART" id="SM00387">
    <property type="entry name" value="HATPase_c"/>
    <property type="match status" value="1"/>
</dbReference>
<dbReference type="PROSITE" id="PS50894">
    <property type="entry name" value="HPT"/>
    <property type="match status" value="1"/>
</dbReference>
<organism evidence="18 19">
    <name type="scientific">Marinomonas rhodophyticola</name>
    <dbReference type="NCBI Taxonomy" id="2992803"/>
    <lineage>
        <taxon>Bacteria</taxon>
        <taxon>Pseudomonadati</taxon>
        <taxon>Pseudomonadota</taxon>
        <taxon>Gammaproteobacteria</taxon>
        <taxon>Oceanospirillales</taxon>
        <taxon>Oceanospirillaceae</taxon>
        <taxon>Marinomonas</taxon>
    </lineage>
</organism>
<keyword evidence="7" id="KW-0547">Nucleotide-binding</keyword>
<feature type="modified residue" description="Phosphohistidine" evidence="12">
    <location>
        <position position="716"/>
    </location>
</feature>
<evidence type="ECO:0000259" key="17">
    <source>
        <dbReference type="PROSITE" id="PS50894"/>
    </source>
</evidence>
<dbReference type="EC" id="2.7.13.3" evidence="3"/>
<dbReference type="InterPro" id="IPR035965">
    <property type="entry name" value="PAS-like_dom_sf"/>
</dbReference>
<dbReference type="Pfam" id="PF01627">
    <property type="entry name" value="Hpt"/>
    <property type="match status" value="1"/>
</dbReference>
<dbReference type="PANTHER" id="PTHR45339:SF1">
    <property type="entry name" value="HYBRID SIGNAL TRANSDUCTION HISTIDINE KINASE J"/>
    <property type="match status" value="1"/>
</dbReference>
<dbReference type="SMART" id="SM00388">
    <property type="entry name" value="HisKA"/>
    <property type="match status" value="1"/>
</dbReference>
<dbReference type="Pfam" id="PF02518">
    <property type="entry name" value="HATPase_c"/>
    <property type="match status" value="1"/>
</dbReference>
<protein>
    <recommendedName>
        <fullName evidence="3">histidine kinase</fullName>
        <ecNumber evidence="3">2.7.13.3</ecNumber>
    </recommendedName>
</protein>
<keyword evidence="9" id="KW-1133">Transmembrane helix</keyword>
<keyword evidence="11" id="KW-0472">Membrane</keyword>
<evidence type="ECO:0000259" key="15">
    <source>
        <dbReference type="PROSITE" id="PS50110"/>
    </source>
</evidence>
<keyword evidence="5 13" id="KW-0597">Phosphoprotein</keyword>
<dbReference type="CDD" id="cd17546">
    <property type="entry name" value="REC_hyHK_CKI1_RcsC-like"/>
    <property type="match status" value="2"/>
</dbReference>
<dbReference type="InterPro" id="IPR036641">
    <property type="entry name" value="HPT_dom_sf"/>
</dbReference>
<keyword evidence="8" id="KW-0067">ATP-binding</keyword>
<evidence type="ECO:0000313" key="19">
    <source>
        <dbReference type="Proteomes" id="UP001431181"/>
    </source>
</evidence>
<dbReference type="CDD" id="cd00082">
    <property type="entry name" value="HisKA"/>
    <property type="match status" value="1"/>
</dbReference>
<comment type="caution">
    <text evidence="18">The sequence shown here is derived from an EMBL/GenBank/DDBJ whole genome shotgun (WGS) entry which is preliminary data.</text>
</comment>
<dbReference type="InterPro" id="IPR036097">
    <property type="entry name" value="HisK_dim/P_sf"/>
</dbReference>
<name>A0ABT3KDA1_9GAMM</name>
<dbReference type="InterPro" id="IPR005467">
    <property type="entry name" value="His_kinase_dom"/>
</dbReference>
<dbReference type="SUPFAM" id="SSF47226">
    <property type="entry name" value="Histidine-containing phosphotransfer domain, HPT domain"/>
    <property type="match status" value="1"/>
</dbReference>
<reference evidence="18" key="1">
    <citation type="submission" date="2022-11" db="EMBL/GenBank/DDBJ databases">
        <title>Marinomonas sp. nov., isolated from marine algae.</title>
        <authorList>
            <person name="Choi D.G."/>
            <person name="Kim J.M."/>
            <person name="Lee J.K."/>
            <person name="Baek J.H."/>
            <person name="Jeon C.O."/>
        </authorList>
    </citation>
    <scope>NUCLEOTIDE SEQUENCE</scope>
    <source>
        <strain evidence="18">KJ51-3</strain>
    </source>
</reference>
<dbReference type="InterPro" id="IPR036890">
    <property type="entry name" value="HATPase_C_sf"/>
</dbReference>
<dbReference type="InterPro" id="IPR001610">
    <property type="entry name" value="PAC"/>
</dbReference>
<dbReference type="Pfam" id="PF00072">
    <property type="entry name" value="Response_reg"/>
    <property type="match status" value="2"/>
</dbReference>
<keyword evidence="6" id="KW-0812">Transmembrane</keyword>
<accession>A0ABT3KDA1</accession>
<dbReference type="CDD" id="cd00088">
    <property type="entry name" value="HPT"/>
    <property type="match status" value="1"/>
</dbReference>
<dbReference type="InterPro" id="IPR013655">
    <property type="entry name" value="PAS_fold_3"/>
</dbReference>
<evidence type="ECO:0000256" key="2">
    <source>
        <dbReference type="ARBA" id="ARBA00004651"/>
    </source>
</evidence>
<dbReference type="InterPro" id="IPR001789">
    <property type="entry name" value="Sig_transdc_resp-reg_receiver"/>
</dbReference>
<evidence type="ECO:0000256" key="12">
    <source>
        <dbReference type="PROSITE-ProRule" id="PRU00110"/>
    </source>
</evidence>
<dbReference type="InterPro" id="IPR011006">
    <property type="entry name" value="CheY-like_superfamily"/>
</dbReference>
<evidence type="ECO:0000256" key="7">
    <source>
        <dbReference type="ARBA" id="ARBA00022741"/>
    </source>
</evidence>
<feature type="domain" description="HPt" evidence="17">
    <location>
        <begin position="674"/>
        <end position="771"/>
    </location>
</feature>
<keyword evidence="4" id="KW-1003">Cell membrane</keyword>
<dbReference type="PRINTS" id="PR00344">
    <property type="entry name" value="BCTRLSENSOR"/>
</dbReference>
<dbReference type="RefSeq" id="WP_265217723.1">
    <property type="nucleotide sequence ID" value="NZ_JAPEUL010000004.1"/>
</dbReference>
<dbReference type="Gene3D" id="1.20.120.160">
    <property type="entry name" value="HPT domain"/>
    <property type="match status" value="1"/>
</dbReference>
<evidence type="ECO:0000256" key="13">
    <source>
        <dbReference type="PROSITE-ProRule" id="PRU00169"/>
    </source>
</evidence>
<dbReference type="InterPro" id="IPR000700">
    <property type="entry name" value="PAS-assoc_C"/>
</dbReference>
<evidence type="ECO:0000256" key="10">
    <source>
        <dbReference type="ARBA" id="ARBA00023012"/>
    </source>
</evidence>
<dbReference type="Pfam" id="PF00512">
    <property type="entry name" value="HisKA"/>
    <property type="match status" value="1"/>
</dbReference>
<feature type="modified residue" description="4-aspartylphosphate" evidence="13">
    <location>
        <position position="562"/>
    </location>
</feature>
<evidence type="ECO:0000256" key="6">
    <source>
        <dbReference type="ARBA" id="ARBA00022692"/>
    </source>
</evidence>
<comment type="catalytic activity">
    <reaction evidence="1">
        <text>ATP + protein L-histidine = ADP + protein N-phospho-L-histidine.</text>
        <dbReference type="EC" id="2.7.13.3"/>
    </reaction>
</comment>
<evidence type="ECO:0000256" key="8">
    <source>
        <dbReference type="ARBA" id="ARBA00022840"/>
    </source>
</evidence>
<feature type="domain" description="PAC" evidence="16">
    <location>
        <begin position="49"/>
        <end position="101"/>
    </location>
</feature>
<dbReference type="SUPFAM" id="SSF55874">
    <property type="entry name" value="ATPase domain of HSP90 chaperone/DNA topoisomerase II/histidine kinase"/>
    <property type="match status" value="1"/>
</dbReference>
<dbReference type="SUPFAM" id="SSF55785">
    <property type="entry name" value="PYP-like sensor domain (PAS domain)"/>
    <property type="match status" value="1"/>
</dbReference>
<dbReference type="SMART" id="SM00086">
    <property type="entry name" value="PAC"/>
    <property type="match status" value="1"/>
</dbReference>
<dbReference type="Gene3D" id="3.40.50.2300">
    <property type="match status" value="2"/>
</dbReference>
<sequence length="771" mass="84257">MSESQPLLVWDDCVYPEDKIRLRDVFAGLEESGAYFTSKEDASHISKDLDFDFRIMRKDGQVRYLKSNAAIVFDKKGHASHLIGVNMDITSRKETEVLLREANDQAVAASKAKSDFLATMSHEIRTPLNGVLGMAELLSGSKLNAEQKEQLRILKESGEGLLGLINDLLDFSKIEAGHLSIERVDFNLEKVIYDVMRLLLMKAEEKGIDLLVEYDESCPRFLVGDVFRIKQVLTNLISNAIKFTNSGHVLVSAKGAVDPQGLVAITLSIADTGVGIADHVQPQLFSAFVQADSSTTRKFGGTGLGLAITKQLVGLMGGNISLSSKLDVGSVFTVSFTLPESHAMSYIETVVDENSLLGKKTLVIDDNETNLTILKNQLRSCDIYADAEISPVDALSRIKQSIDDGSPYQIIVLDYLMPELDGLMLSKLIREVSGSLYQPIILMTSSAGRLSQVELSGAGVNICITKPMSALALKRGLITALSDNVLGHQLSYADSSDDDEVSDVSDSGNKRGLILVVEDMKANMAVAQGILTRMGFDVIGAENGSIGVEMWSTHQPDLIFMDLHMPVMDGLSAMRRIRQAEKCSYHKRVPIIALTADLMAETLSEVLRAGGDGLVPKPFKQKEIINMLDEWLPHSHQSNDDTLDKTMQATDSVFDVKSDIVIDESVLNELKVLLGSDFTLLIDAFFDDAKSIMASFDKMLSEEGDVDCAAVSRLAHSLKSVSQNVGAMTLSAMAAQLEQESRQGAVSELNAKLREILAMYQNVKTKLQSML</sequence>
<dbReference type="InterPro" id="IPR003594">
    <property type="entry name" value="HATPase_dom"/>
</dbReference>
<dbReference type="PROSITE" id="PS50109">
    <property type="entry name" value="HIS_KIN"/>
    <property type="match status" value="1"/>
</dbReference>
<feature type="domain" description="Histidine kinase" evidence="14">
    <location>
        <begin position="119"/>
        <end position="340"/>
    </location>
</feature>
<dbReference type="SMART" id="SM00448">
    <property type="entry name" value="REC"/>
    <property type="match status" value="2"/>
</dbReference>
<evidence type="ECO:0000256" key="1">
    <source>
        <dbReference type="ARBA" id="ARBA00000085"/>
    </source>
</evidence>
<dbReference type="InterPro" id="IPR008207">
    <property type="entry name" value="Sig_transdc_His_kin_Hpt_dom"/>
</dbReference>
<evidence type="ECO:0000256" key="5">
    <source>
        <dbReference type="ARBA" id="ARBA00022553"/>
    </source>
</evidence>
<feature type="domain" description="Response regulatory" evidence="15">
    <location>
        <begin position="360"/>
        <end position="481"/>
    </location>
</feature>
<feature type="modified residue" description="4-aspartylphosphate" evidence="13">
    <location>
        <position position="414"/>
    </location>
</feature>
<keyword evidence="19" id="KW-1185">Reference proteome</keyword>
<proteinExistence type="predicted"/>
<evidence type="ECO:0000256" key="4">
    <source>
        <dbReference type="ARBA" id="ARBA00022475"/>
    </source>
</evidence>
<dbReference type="SUPFAM" id="SSF52172">
    <property type="entry name" value="CheY-like"/>
    <property type="match status" value="2"/>
</dbReference>
<evidence type="ECO:0000256" key="3">
    <source>
        <dbReference type="ARBA" id="ARBA00012438"/>
    </source>
</evidence>
<evidence type="ECO:0000259" key="14">
    <source>
        <dbReference type="PROSITE" id="PS50109"/>
    </source>
</evidence>
<dbReference type="Pfam" id="PF08447">
    <property type="entry name" value="PAS_3"/>
    <property type="match status" value="1"/>
</dbReference>
<dbReference type="SUPFAM" id="SSF47384">
    <property type="entry name" value="Homodimeric domain of signal transducing histidine kinase"/>
    <property type="match status" value="1"/>
</dbReference>
<dbReference type="PANTHER" id="PTHR45339">
    <property type="entry name" value="HYBRID SIGNAL TRANSDUCTION HISTIDINE KINASE J"/>
    <property type="match status" value="1"/>
</dbReference>